<comment type="subcellular location">
    <subcellularLocation>
        <location evidence="1">Cytoplasm</location>
    </subcellularLocation>
</comment>
<dbReference type="Proteomes" id="UP000006898">
    <property type="component" value="Chromosome"/>
</dbReference>
<dbReference type="Pfam" id="PF02631">
    <property type="entry name" value="RecX_HTH2"/>
    <property type="match status" value="1"/>
</dbReference>
<evidence type="ECO:0000313" key="6">
    <source>
        <dbReference type="EMBL" id="CBE68388.1"/>
    </source>
</evidence>
<dbReference type="InterPro" id="IPR053924">
    <property type="entry name" value="RecX_HTH_2nd"/>
</dbReference>
<dbReference type="PANTHER" id="PTHR33602:SF1">
    <property type="entry name" value="REGULATORY PROTEIN RECX FAMILY PROTEIN"/>
    <property type="match status" value="1"/>
</dbReference>
<evidence type="ECO:0000256" key="4">
    <source>
        <dbReference type="ARBA" id="ARBA00022490"/>
    </source>
</evidence>
<proteinExistence type="inferred from homology"/>
<evidence type="ECO:0000259" key="5">
    <source>
        <dbReference type="Pfam" id="PF02631"/>
    </source>
</evidence>
<comment type="similarity">
    <text evidence="2">Belongs to the RecX family.</text>
</comment>
<dbReference type="PANTHER" id="PTHR33602">
    <property type="entry name" value="REGULATORY PROTEIN RECX FAMILY PROTEIN"/>
    <property type="match status" value="1"/>
</dbReference>
<evidence type="ECO:0000256" key="1">
    <source>
        <dbReference type="ARBA" id="ARBA00004496"/>
    </source>
</evidence>
<reference evidence="6 7" key="1">
    <citation type="journal article" date="2010" name="Nature">
        <title>Nitrite-driven anaerobic methane oxidation by oxygenic bacteria.</title>
        <authorList>
            <person name="Ettwig K.F."/>
            <person name="Butler M.K."/>
            <person name="Le Paslier D."/>
            <person name="Pelletier E."/>
            <person name="Mangenot S."/>
            <person name="Kuypers M.M.M."/>
            <person name="Schreiber F."/>
            <person name="Dutilh B.E."/>
            <person name="Zedelius J."/>
            <person name="de Beer D."/>
            <person name="Gloerich J."/>
            <person name="Wessels H.J.C.T."/>
            <person name="van Allen T."/>
            <person name="Luesken F."/>
            <person name="Wu M."/>
            <person name="van de Pas-Schoonen K.T."/>
            <person name="Op den Camp H.J.M."/>
            <person name="Janssen-Megens E.M."/>
            <person name="Francoijs K-J."/>
            <person name="Stunnenberg H."/>
            <person name="Weissenbach J."/>
            <person name="Jetten M.S.M."/>
            <person name="Strous M."/>
        </authorList>
    </citation>
    <scope>NUCLEOTIDE SEQUENCE [LARGE SCALE GENOMIC DNA]</scope>
</reference>
<dbReference type="InterPro" id="IPR003783">
    <property type="entry name" value="Regulatory_RecX"/>
</dbReference>
<protein>
    <recommendedName>
        <fullName evidence="3">Regulatory protein RecX</fullName>
    </recommendedName>
</protein>
<dbReference type="EMBL" id="FP565575">
    <property type="protein sequence ID" value="CBE68388.1"/>
    <property type="molecule type" value="Genomic_DNA"/>
</dbReference>
<keyword evidence="4" id="KW-0963">Cytoplasm</keyword>
<dbReference type="HOGENOM" id="CLU_2033819_0_0_0"/>
<dbReference type="InterPro" id="IPR036388">
    <property type="entry name" value="WH-like_DNA-bd_sf"/>
</dbReference>
<dbReference type="GO" id="GO:0005737">
    <property type="term" value="C:cytoplasm"/>
    <property type="evidence" value="ECO:0007669"/>
    <property type="project" value="UniProtKB-SubCell"/>
</dbReference>
<sequence length="121" mass="13813">MRGFTGAEVRIALDRLKEEGYLNDRRFASAWAKGRLWTKPMGPYRLSRELEVKGVETQLVREVLEDVYEEGEEPVARRAMAGKLSALGGRPVPSRTASVARFLHRRGFSGEMIRQLLHEEQ</sequence>
<dbReference type="GO" id="GO:0006282">
    <property type="term" value="P:regulation of DNA repair"/>
    <property type="evidence" value="ECO:0007669"/>
    <property type="project" value="InterPro"/>
</dbReference>
<evidence type="ECO:0000256" key="3">
    <source>
        <dbReference type="ARBA" id="ARBA00018111"/>
    </source>
</evidence>
<evidence type="ECO:0000313" key="7">
    <source>
        <dbReference type="Proteomes" id="UP000006898"/>
    </source>
</evidence>
<organism evidence="6 7">
    <name type="scientific">Methylomirabilis oxygeniifera</name>
    <dbReference type="NCBI Taxonomy" id="671143"/>
    <lineage>
        <taxon>Bacteria</taxon>
        <taxon>Candidatus Methylomirabilota</taxon>
        <taxon>Candidatus Methylomirabilia</taxon>
        <taxon>Candidatus Methylomirabilales</taxon>
        <taxon>Candidatus Methylomirabilaceae</taxon>
        <taxon>Candidatus Methylomirabilis</taxon>
    </lineage>
</organism>
<accession>D5MF59</accession>
<dbReference type="KEGG" id="mox:DAMO_1328"/>
<gene>
    <name evidence="6" type="ORF">DAMO_1328</name>
</gene>
<dbReference type="Gene3D" id="1.10.10.10">
    <property type="entry name" value="Winged helix-like DNA-binding domain superfamily/Winged helix DNA-binding domain"/>
    <property type="match status" value="1"/>
</dbReference>
<name>D5MF59_METO1</name>
<dbReference type="AlphaFoldDB" id="D5MF59"/>
<dbReference type="eggNOG" id="COG2137">
    <property type="taxonomic scope" value="Bacteria"/>
</dbReference>
<evidence type="ECO:0000256" key="2">
    <source>
        <dbReference type="ARBA" id="ARBA00009695"/>
    </source>
</evidence>
<dbReference type="STRING" id="671143.DAMO_1328"/>
<feature type="domain" description="RecX second three-helical" evidence="5">
    <location>
        <begin position="23"/>
        <end position="64"/>
    </location>
</feature>